<gene>
    <name evidence="3" type="ORF">QTN89_22715</name>
</gene>
<proteinExistence type="predicted"/>
<dbReference type="InterPro" id="IPR036188">
    <property type="entry name" value="FAD/NAD-bd_sf"/>
</dbReference>
<dbReference type="Gene3D" id="3.30.9.10">
    <property type="entry name" value="D-Amino Acid Oxidase, subunit A, domain 2"/>
    <property type="match status" value="1"/>
</dbReference>
<protein>
    <submittedName>
        <fullName evidence="3">FAD-dependent oxidoreductase</fullName>
    </submittedName>
</protein>
<evidence type="ECO:0000259" key="2">
    <source>
        <dbReference type="Pfam" id="PF01266"/>
    </source>
</evidence>
<dbReference type="Gene3D" id="3.50.50.60">
    <property type="entry name" value="FAD/NAD(P)-binding domain"/>
    <property type="match status" value="2"/>
</dbReference>
<dbReference type="PANTHER" id="PTHR13847:SF289">
    <property type="entry name" value="GLYCINE OXIDASE"/>
    <property type="match status" value="1"/>
</dbReference>
<dbReference type="Proteomes" id="UP001239462">
    <property type="component" value="Unassembled WGS sequence"/>
</dbReference>
<dbReference type="Pfam" id="PF01266">
    <property type="entry name" value="DAO"/>
    <property type="match status" value="1"/>
</dbReference>
<feature type="domain" description="FAD dependent oxidoreductase" evidence="2">
    <location>
        <begin position="9"/>
        <end position="400"/>
    </location>
</feature>
<dbReference type="PANTHER" id="PTHR13847">
    <property type="entry name" value="SARCOSINE DEHYDROGENASE-RELATED"/>
    <property type="match status" value="1"/>
</dbReference>
<evidence type="ECO:0000313" key="4">
    <source>
        <dbReference type="Proteomes" id="UP001239462"/>
    </source>
</evidence>
<dbReference type="InterPro" id="IPR006076">
    <property type="entry name" value="FAD-dep_OxRdtase"/>
</dbReference>
<evidence type="ECO:0000256" key="1">
    <source>
        <dbReference type="ARBA" id="ARBA00023002"/>
    </source>
</evidence>
<keyword evidence="1" id="KW-0560">Oxidoreductase</keyword>
<keyword evidence="4" id="KW-1185">Reference proteome</keyword>
<reference evidence="3 4" key="1">
    <citation type="submission" date="2023-06" db="EMBL/GenBank/DDBJ databases">
        <title>Roseiconus lacunae JC819 isolated from Gulf of Mannar region, Tamil Nadu.</title>
        <authorList>
            <person name="Pk S."/>
            <person name="Ch S."/>
            <person name="Ch V.R."/>
        </authorList>
    </citation>
    <scope>NUCLEOTIDE SEQUENCE [LARGE SCALE GENOMIC DNA]</scope>
    <source>
        <strain evidence="3 4">JC819</strain>
    </source>
</reference>
<organism evidence="3 4">
    <name type="scientific">Roseiconus lacunae</name>
    <dbReference type="NCBI Taxonomy" id="2605694"/>
    <lineage>
        <taxon>Bacteria</taxon>
        <taxon>Pseudomonadati</taxon>
        <taxon>Planctomycetota</taxon>
        <taxon>Planctomycetia</taxon>
        <taxon>Pirellulales</taxon>
        <taxon>Pirellulaceae</taxon>
        <taxon>Roseiconus</taxon>
    </lineage>
</organism>
<sequence length="418" mass="46655">MTFNGSQSVLVIGGGIIGVSCAHYLSEAGYSVTVIDRSRIGSGCSHANCGYICPSHVLPLTEPGAIGIALKSLFNRNAPFRIQPRFSPALFRWMAEFARRCRHRPMIEAGKHLQAILESSMHEYRRLVSEHVIDGQWKNNGLLYVFQTDAAFAKFQHACDLIRENFGVEAKTLAGDVLPTFDPALRRGLAGACYYPDDSSVRPDQLLSQWVDRLRERGVRFVESCELRSLRRERGRGRGAMTTDGDYAADHYVIATGAWSPKLSQTLGCHLPIEPGKGYSVTMSRPNPCPTHPMLFPEHKVGVTPFDDGYRLGSMMEFVGYDSSIPPRRIEQLKRSAEPYLIQPHTPEIRETWYGWRPMTWDSLPIIGRVPGLDNVFLATGHNMLGVSLATATGRLISELVSEEKPHLDIHAFSPSRF</sequence>
<dbReference type="SUPFAM" id="SSF51905">
    <property type="entry name" value="FAD/NAD(P)-binding domain"/>
    <property type="match status" value="1"/>
</dbReference>
<accession>A0ABT7PPP4</accession>
<dbReference type="EMBL" id="JASZZN010000020">
    <property type="protein sequence ID" value="MDM4018281.1"/>
    <property type="molecule type" value="Genomic_DNA"/>
</dbReference>
<dbReference type="SUPFAM" id="SSF54373">
    <property type="entry name" value="FAD-linked reductases, C-terminal domain"/>
    <property type="match status" value="1"/>
</dbReference>
<evidence type="ECO:0000313" key="3">
    <source>
        <dbReference type="EMBL" id="MDM4018281.1"/>
    </source>
</evidence>
<name>A0ABT7PPP4_9BACT</name>
<comment type="caution">
    <text evidence="3">The sequence shown here is derived from an EMBL/GenBank/DDBJ whole genome shotgun (WGS) entry which is preliminary data.</text>
</comment>
<dbReference type="RefSeq" id="WP_289166039.1">
    <property type="nucleotide sequence ID" value="NZ_CP141221.1"/>
</dbReference>